<keyword evidence="1" id="KW-1133">Transmembrane helix</keyword>
<dbReference type="EMBL" id="GBXM01098578">
    <property type="protein sequence ID" value="JAH09999.1"/>
    <property type="molecule type" value="Transcribed_RNA"/>
</dbReference>
<reference evidence="2" key="1">
    <citation type="submission" date="2014-11" db="EMBL/GenBank/DDBJ databases">
        <authorList>
            <person name="Amaro Gonzalez C."/>
        </authorList>
    </citation>
    <scope>NUCLEOTIDE SEQUENCE</scope>
</reference>
<protein>
    <submittedName>
        <fullName evidence="2">Uncharacterized protein</fullName>
    </submittedName>
</protein>
<feature type="transmembrane region" description="Helical" evidence="1">
    <location>
        <begin position="28"/>
        <end position="46"/>
    </location>
</feature>
<proteinExistence type="predicted"/>
<accession>A0A0E9PZT1</accession>
<keyword evidence="1" id="KW-0472">Membrane</keyword>
<evidence type="ECO:0000256" key="1">
    <source>
        <dbReference type="SAM" id="Phobius"/>
    </source>
</evidence>
<evidence type="ECO:0000313" key="2">
    <source>
        <dbReference type="EMBL" id="JAH09999.1"/>
    </source>
</evidence>
<keyword evidence="1" id="KW-0812">Transmembrane</keyword>
<reference evidence="2" key="2">
    <citation type="journal article" date="2015" name="Fish Shellfish Immunol.">
        <title>Early steps in the European eel (Anguilla anguilla)-Vibrio vulnificus interaction in the gills: Role of the RtxA13 toxin.</title>
        <authorList>
            <person name="Callol A."/>
            <person name="Pajuelo D."/>
            <person name="Ebbesson L."/>
            <person name="Teles M."/>
            <person name="MacKenzie S."/>
            <person name="Amaro C."/>
        </authorList>
    </citation>
    <scope>NUCLEOTIDE SEQUENCE</scope>
</reference>
<name>A0A0E9PZT1_ANGAN</name>
<organism evidence="2">
    <name type="scientific">Anguilla anguilla</name>
    <name type="common">European freshwater eel</name>
    <name type="synonym">Muraena anguilla</name>
    <dbReference type="NCBI Taxonomy" id="7936"/>
    <lineage>
        <taxon>Eukaryota</taxon>
        <taxon>Metazoa</taxon>
        <taxon>Chordata</taxon>
        <taxon>Craniata</taxon>
        <taxon>Vertebrata</taxon>
        <taxon>Euteleostomi</taxon>
        <taxon>Actinopterygii</taxon>
        <taxon>Neopterygii</taxon>
        <taxon>Teleostei</taxon>
        <taxon>Anguilliformes</taxon>
        <taxon>Anguillidae</taxon>
        <taxon>Anguilla</taxon>
    </lineage>
</organism>
<dbReference type="AlphaFoldDB" id="A0A0E9PZT1"/>
<sequence>MFVFGIFVFFCFFKKVMPGYFRLFFSSYLVSRGPVFVIWCYISANYPK</sequence>